<evidence type="ECO:0000313" key="5">
    <source>
        <dbReference type="Proteomes" id="UP000313359"/>
    </source>
</evidence>
<proteinExistence type="predicted"/>
<keyword evidence="2" id="KW-0472">Membrane</keyword>
<evidence type="ECO:0000313" key="4">
    <source>
        <dbReference type="EMBL" id="RPD53380.1"/>
    </source>
</evidence>
<sequence length="380" mass="40946">MSSASAQLTSEFSGLVIANYCIFSSAVLVLYEHAITLDREIALFWRSKPNGAAILFFLNRYVYTVYSILRFPESSVTLPALPRCTPLTRALFAMVAFGYCTWAAFAGLRAFALSRNWFLSIVVFVLSIGTVAINLARSGYGLSGVNFPRIGCVVANPALDETIKRITDSSVAADVRVTILSRGCLMSADILLIYITWTRLPARFTGGASFGTDSGGQRSFAHILRRDGTIYFVILLLMNSLHLTVTLLALQPAFEGTSYVTVFTEPITAILVSRFLLDLQSVERTGLGHTDTSTDTSGTAGGGGSLVFRFMGSLASTIDPGAHRNSILGDEDLSGSSTESPSPSDATEADRESDSKKLDEGSVMEVRRAASLSGVQYWNA</sequence>
<feature type="region of interest" description="Disordered" evidence="1">
    <location>
        <begin position="325"/>
        <end position="362"/>
    </location>
</feature>
<evidence type="ECO:0000259" key="3">
    <source>
        <dbReference type="Pfam" id="PF20151"/>
    </source>
</evidence>
<feature type="transmembrane region" description="Helical" evidence="2">
    <location>
        <begin position="12"/>
        <end position="31"/>
    </location>
</feature>
<keyword evidence="5" id="KW-1185">Reference proteome</keyword>
<evidence type="ECO:0000256" key="1">
    <source>
        <dbReference type="SAM" id="MobiDB-lite"/>
    </source>
</evidence>
<dbReference type="InterPro" id="IPR045340">
    <property type="entry name" value="DUF6533"/>
</dbReference>
<feature type="transmembrane region" description="Helical" evidence="2">
    <location>
        <begin position="51"/>
        <end position="69"/>
    </location>
</feature>
<evidence type="ECO:0000256" key="2">
    <source>
        <dbReference type="SAM" id="Phobius"/>
    </source>
</evidence>
<keyword evidence="2" id="KW-1133">Transmembrane helix</keyword>
<feature type="domain" description="DUF6533" evidence="3">
    <location>
        <begin position="20"/>
        <end position="62"/>
    </location>
</feature>
<gene>
    <name evidence="4" type="ORF">L227DRAFT_617048</name>
</gene>
<keyword evidence="2" id="KW-0812">Transmembrane</keyword>
<feature type="transmembrane region" description="Helical" evidence="2">
    <location>
        <begin position="117"/>
        <end position="136"/>
    </location>
</feature>
<protein>
    <recommendedName>
        <fullName evidence="3">DUF6533 domain-containing protein</fullName>
    </recommendedName>
</protein>
<feature type="transmembrane region" description="Helical" evidence="2">
    <location>
        <begin position="228"/>
        <end position="250"/>
    </location>
</feature>
<feature type="transmembrane region" description="Helical" evidence="2">
    <location>
        <begin position="90"/>
        <end position="111"/>
    </location>
</feature>
<dbReference type="OrthoDB" id="2756573at2759"/>
<reference evidence="4" key="1">
    <citation type="journal article" date="2018" name="Genome Biol. Evol.">
        <title>Genomics and development of Lentinus tigrinus, a white-rot wood-decaying mushroom with dimorphic fruiting bodies.</title>
        <authorList>
            <person name="Wu B."/>
            <person name="Xu Z."/>
            <person name="Knudson A."/>
            <person name="Carlson A."/>
            <person name="Chen N."/>
            <person name="Kovaka S."/>
            <person name="LaButti K."/>
            <person name="Lipzen A."/>
            <person name="Pennachio C."/>
            <person name="Riley R."/>
            <person name="Schakwitz W."/>
            <person name="Umezawa K."/>
            <person name="Ohm R.A."/>
            <person name="Grigoriev I.V."/>
            <person name="Nagy L.G."/>
            <person name="Gibbons J."/>
            <person name="Hibbett D."/>
        </authorList>
    </citation>
    <scope>NUCLEOTIDE SEQUENCE [LARGE SCALE GENOMIC DNA]</scope>
    <source>
        <strain evidence="4">ALCF2SS1-6</strain>
    </source>
</reference>
<name>A0A5C2RQE2_9APHY</name>
<organism evidence="4 5">
    <name type="scientific">Lentinus tigrinus ALCF2SS1-6</name>
    <dbReference type="NCBI Taxonomy" id="1328759"/>
    <lineage>
        <taxon>Eukaryota</taxon>
        <taxon>Fungi</taxon>
        <taxon>Dikarya</taxon>
        <taxon>Basidiomycota</taxon>
        <taxon>Agaricomycotina</taxon>
        <taxon>Agaricomycetes</taxon>
        <taxon>Polyporales</taxon>
        <taxon>Polyporaceae</taxon>
        <taxon>Lentinus</taxon>
    </lineage>
</organism>
<dbReference type="Proteomes" id="UP000313359">
    <property type="component" value="Unassembled WGS sequence"/>
</dbReference>
<feature type="compositionally biased region" description="Basic and acidic residues" evidence="1">
    <location>
        <begin position="348"/>
        <end position="362"/>
    </location>
</feature>
<dbReference type="Pfam" id="PF20151">
    <property type="entry name" value="DUF6533"/>
    <property type="match status" value="1"/>
</dbReference>
<dbReference type="EMBL" id="ML122323">
    <property type="protein sequence ID" value="RPD53380.1"/>
    <property type="molecule type" value="Genomic_DNA"/>
</dbReference>
<dbReference type="AlphaFoldDB" id="A0A5C2RQE2"/>
<feature type="compositionally biased region" description="Low complexity" evidence="1">
    <location>
        <begin position="334"/>
        <end position="344"/>
    </location>
</feature>
<accession>A0A5C2RQE2</accession>